<keyword evidence="4" id="KW-0472">Membrane</keyword>
<comment type="subcellular location">
    <subcellularLocation>
        <location evidence="1">Membrane</location>
        <topology evidence="1">Single-pass membrane protein</topology>
    </subcellularLocation>
</comment>
<sequence length="119" mass="13121">MIGLAIALLAGDLGPPRDVRFIENPQWLQRPSWSDVSQFFPQTTAPQFQPVHTILVCAVTASGRLTRCTVSVTPAGYERFGETALKLSTRFVMAPRTPDGRSVAGRWVRVPIIFQPPSD</sequence>
<evidence type="ECO:0000256" key="4">
    <source>
        <dbReference type="ARBA" id="ARBA00023136"/>
    </source>
</evidence>
<name>A0ABU0IQ51_9CAUL</name>
<keyword evidence="3" id="KW-1133">Transmembrane helix</keyword>
<evidence type="ECO:0000256" key="2">
    <source>
        <dbReference type="ARBA" id="ARBA00022692"/>
    </source>
</evidence>
<dbReference type="RefSeq" id="WP_307347475.1">
    <property type="nucleotide sequence ID" value="NZ_JAUSVS010000002.1"/>
</dbReference>
<dbReference type="NCBIfam" id="TIGR01352">
    <property type="entry name" value="tonB_Cterm"/>
    <property type="match status" value="1"/>
</dbReference>
<evidence type="ECO:0000256" key="3">
    <source>
        <dbReference type="ARBA" id="ARBA00022989"/>
    </source>
</evidence>
<dbReference type="EMBL" id="JAUSVS010000002">
    <property type="protein sequence ID" value="MDQ0463501.1"/>
    <property type="molecule type" value="Genomic_DNA"/>
</dbReference>
<reference evidence="5 6" key="1">
    <citation type="submission" date="2023-07" db="EMBL/GenBank/DDBJ databases">
        <title>Genomic Encyclopedia of Type Strains, Phase IV (KMG-IV): sequencing the most valuable type-strain genomes for metagenomic binning, comparative biology and taxonomic classification.</title>
        <authorList>
            <person name="Goeker M."/>
        </authorList>
    </citation>
    <scope>NUCLEOTIDE SEQUENCE [LARGE SCALE GENOMIC DNA]</scope>
    <source>
        <strain evidence="5 6">DSM 18695</strain>
    </source>
</reference>
<comment type="caution">
    <text evidence="5">The sequence shown here is derived from an EMBL/GenBank/DDBJ whole genome shotgun (WGS) entry which is preliminary data.</text>
</comment>
<evidence type="ECO:0000313" key="5">
    <source>
        <dbReference type="EMBL" id="MDQ0463501.1"/>
    </source>
</evidence>
<evidence type="ECO:0000313" key="6">
    <source>
        <dbReference type="Proteomes" id="UP001228905"/>
    </source>
</evidence>
<protein>
    <submittedName>
        <fullName evidence="5">TonB family protein</fullName>
    </submittedName>
</protein>
<accession>A0ABU0IQ51</accession>
<gene>
    <name evidence="5" type="ORF">QO010_001272</name>
</gene>
<keyword evidence="2" id="KW-0812">Transmembrane</keyword>
<organism evidence="5 6">
    <name type="scientific">Caulobacter ginsengisoli</name>
    <dbReference type="NCBI Taxonomy" id="400775"/>
    <lineage>
        <taxon>Bacteria</taxon>
        <taxon>Pseudomonadati</taxon>
        <taxon>Pseudomonadota</taxon>
        <taxon>Alphaproteobacteria</taxon>
        <taxon>Caulobacterales</taxon>
        <taxon>Caulobacteraceae</taxon>
        <taxon>Caulobacter</taxon>
    </lineage>
</organism>
<keyword evidence="6" id="KW-1185">Reference proteome</keyword>
<dbReference type="InterPro" id="IPR006260">
    <property type="entry name" value="TonB/TolA_C"/>
</dbReference>
<evidence type="ECO:0000256" key="1">
    <source>
        <dbReference type="ARBA" id="ARBA00004167"/>
    </source>
</evidence>
<proteinExistence type="predicted"/>
<dbReference type="Proteomes" id="UP001228905">
    <property type="component" value="Unassembled WGS sequence"/>
</dbReference>